<dbReference type="SMART" id="SM00260">
    <property type="entry name" value="CheW"/>
    <property type="match status" value="1"/>
</dbReference>
<dbReference type="InterPro" id="IPR005467">
    <property type="entry name" value="His_kinase_dom"/>
</dbReference>
<keyword evidence="4" id="KW-0808">Transferase</keyword>
<dbReference type="InterPro" id="IPR004105">
    <property type="entry name" value="CheA-like_dim"/>
</dbReference>
<accession>A0ABU8VDX1</accession>
<sequence>MSIQSPAAHTAGNAPATEDLGPLAWVLGEIQKSLDAVGKTLRRFSRDAASALPGSEIDTMPVRQARQQLHQAVGALQMVGHTAPALVLGAMEFAVQSFVTEPLRCNDAAVQKIERAGFAVADFLNAVVAGKTVSSVALFPQYREVLELVGNERVHPADLWSMTWRWVEIKPAPTQAALVYDPAVRSKLDREVLQVVKSGDDHSARRLQALCLGLGRGASVPRVASFWTLAAGFFEALALALIPADSHVKRAASRVLLQYATLARGDNTVSDRLGQDLLFFCAQAVPGPGDEAATLRAVRAAWGISNEQKVDYTIEQFGRFDPLVLAQARKRIETAKEMWSALSGGDVGRTRQVVETFAQLGESLQKLHPPSLPMVQALNNAVEASVRSGQPPGTELAMEVATSVLYLEAAFEDLDPQDRQLTARTIQLAGRIERARDGGRSEPLEPWMEELYRRVSDRQTMGTVVGELRSHLAELEKSLDQFFRRPTEKGLLRNVPSQLLQMRGVFSVLGLDQAAQTVQRMRENVDQLLAEESPTDEIRAFDSLGNNLGALGFLIDMLSYQPALAKRLFVFDADIGELKPLMGRQASDASSDAAAPAAFASASGPVAVTEAVMSVEQVDAQIAAKLAALATPGARKSSPPPSPSPIDEFSQAATSWTSKITGPAPLEALPDTEVTELEEDDLQNIFLDEAREVLHNGLAAVSALGARPGDEGELTVLRRAFHTLKGSSRMVGLMDFGEAAWSLEQVLNTWLADQRPASPELLTGTRNALQDFAKWVEAIAAGGSHSWKSAPFLAIAESLRTGEPLEIPARVADAEALVAAARHIAAEAAAEVPSAPMEPVPLPELPELPDLRDLELELDLELKGAEALPVDEPVPAVSVDSPVADAEEPTVWSGLDGANEEALQTASEQAPSDAPRSDEGFASTDFLDFDAQPEPPPEEAVSLGDYDDGDFLETVHTALEPSLVSAASRPKSEPEELSPLELEPEVAAVPQPEVEPAPTLEEVPAEPAVASTPDAELAELDELTFALNLEPEAPALPEPTVAVEASAPAETPVIDELPIAHDEVPVEMAAPEIPPMDVAEPPVEAAAAAPEEPQPERTPAPSAEEQVKVIGPLRIGIALYNVYLNEADEWSRQLATEVGEWALETHQRVPTSTIGLAHSLAGSSATVGFQSLSGMARLFEAALAHLHTQGRGTPEQGAVLVAAAEELRRLLHQFAAGFLREPAEETLEALRSVEASQLPIETAEPAAAPLHLVRHAGSDVLLDDADDASDVVDAVDMDLFPIFEEEANELLPQLGAALRDWVQNPENSASRTSSLRTLHTLKGSARLAGAMRLGERAHRMESDIEAIGAEGADRQAIEQVLTRFDALQANFDALRAADDATQAELVQRAATAPAPVVPVPAEAKASAKPSVAVPTALELEAVPEAAPASAEAAAVEPPAERAAIALPSPSVLTPLRAVSSQAVRIRTHLLDRLVAQAGEVIITRSRLEAELGQLRSSLTDLTGNLDRLRQQLRDIEVQAESQMQSRLAQAKDSQQGFDPLEFDRFTRVQELTRMMAESVNDVATVQRTLQKTVQATEDDLSAQARQTRELQRGLLRTRMVEFEGISDRLYRVVRQASKDTGKQVRLDITGGSIEMDRGVLERMTPAFEHLLRNCVAHGIEDAAAREKAGKDPSGLIVIELHQEGNDVSVSFQDDGGGLKYDRIVARARALGLIAEGQQLSDEEAAELIYQPGFSTAEQVSELAGRGIGMDVVRAQVAGLGGRIETRSKAGQGTTFKLVLPLTTAVTHVVMMRAGGVSIGVPSNLVELVLRAGASELEKAYLDQHYPFGGEDVPFYWAGALLQSSAGSGRAPGKANTIVVVRSAAQRVALHVDEVLGNQEVVVKNLGPQLSRLPGMAAISVLASGAVALIYNPVALAAVHGDKARAFQASPNRGAATPDSGGARPEAPIAQAPAQVPLVLVVDDSITVRRVTQRLLQREGYRVALAADGLQALERLQQERPAVVLSDIEMPRMDGFDLARNIRADQSLADLPIIMITSRIAEKHHDHARALGVNHYLGKPYSEEELLRLVRSYTGVELPVALVA</sequence>
<protein>
    <recommendedName>
        <fullName evidence="2">histidine kinase</fullName>
        <ecNumber evidence="2">2.7.13.3</ecNumber>
    </recommendedName>
</protein>
<dbReference type="InterPro" id="IPR036641">
    <property type="entry name" value="HPT_dom_sf"/>
</dbReference>
<dbReference type="InterPro" id="IPR008207">
    <property type="entry name" value="Sig_transdc_His_kin_Hpt_dom"/>
</dbReference>
<dbReference type="InterPro" id="IPR003594">
    <property type="entry name" value="HATPase_dom"/>
</dbReference>
<dbReference type="SUPFAM" id="SSF55874">
    <property type="entry name" value="ATPase domain of HSP90 chaperone/DNA topoisomerase II/histidine kinase"/>
    <property type="match status" value="1"/>
</dbReference>
<dbReference type="InterPro" id="IPR002545">
    <property type="entry name" value="CheW-lke_dom"/>
</dbReference>
<evidence type="ECO:0000256" key="8">
    <source>
        <dbReference type="PROSITE-ProRule" id="PRU00169"/>
    </source>
</evidence>
<comment type="catalytic activity">
    <reaction evidence="1">
        <text>ATP + protein L-histidine = ADP + protein N-phospho-L-histidine.</text>
        <dbReference type="EC" id="2.7.13.3"/>
    </reaction>
</comment>
<feature type="coiled-coil region" evidence="9">
    <location>
        <begin position="1484"/>
        <end position="1525"/>
    </location>
</feature>
<dbReference type="Gene3D" id="3.40.50.2300">
    <property type="match status" value="1"/>
</dbReference>
<evidence type="ECO:0000256" key="4">
    <source>
        <dbReference type="ARBA" id="ARBA00022679"/>
    </source>
</evidence>
<dbReference type="InterPro" id="IPR036061">
    <property type="entry name" value="CheW-like_dom_sf"/>
</dbReference>
<keyword evidence="5" id="KW-0418">Kinase</keyword>
<dbReference type="Gene3D" id="2.30.30.40">
    <property type="entry name" value="SH3 Domains"/>
    <property type="match status" value="1"/>
</dbReference>
<reference evidence="14 15" key="1">
    <citation type="submission" date="2024-03" db="EMBL/GenBank/DDBJ databases">
        <title>Novel species of the genus Variovorax.</title>
        <authorList>
            <person name="Liu Q."/>
            <person name="Xin Y.-H."/>
        </authorList>
    </citation>
    <scope>NUCLEOTIDE SEQUENCE [LARGE SCALE GENOMIC DNA]</scope>
    <source>
        <strain evidence="14 15">KACC 18899</strain>
    </source>
</reference>
<evidence type="ECO:0000256" key="9">
    <source>
        <dbReference type="SAM" id="Coils"/>
    </source>
</evidence>
<dbReference type="InterPro" id="IPR036890">
    <property type="entry name" value="HATPase_C_sf"/>
</dbReference>
<evidence type="ECO:0000313" key="15">
    <source>
        <dbReference type="Proteomes" id="UP001365846"/>
    </source>
</evidence>
<dbReference type="SUPFAM" id="SSF50341">
    <property type="entry name" value="CheW-like"/>
    <property type="match status" value="1"/>
</dbReference>
<feature type="domain" description="HPt" evidence="13">
    <location>
        <begin position="675"/>
        <end position="779"/>
    </location>
</feature>
<dbReference type="RefSeq" id="WP_340357127.1">
    <property type="nucleotide sequence ID" value="NZ_JBBKZU010000004.1"/>
</dbReference>
<dbReference type="PRINTS" id="PR00344">
    <property type="entry name" value="BCTRLSENSOR"/>
</dbReference>
<proteinExistence type="predicted"/>
<dbReference type="Pfam" id="PF01627">
    <property type="entry name" value="Hpt"/>
    <property type="match status" value="2"/>
</dbReference>
<dbReference type="Pfam" id="PF26379">
    <property type="entry name" value="FimL_2nd"/>
    <property type="match status" value="1"/>
</dbReference>
<dbReference type="Pfam" id="PF00072">
    <property type="entry name" value="Response_reg"/>
    <property type="match status" value="1"/>
</dbReference>
<dbReference type="Proteomes" id="UP001365846">
    <property type="component" value="Unassembled WGS sequence"/>
</dbReference>
<evidence type="ECO:0000256" key="1">
    <source>
        <dbReference type="ARBA" id="ARBA00000085"/>
    </source>
</evidence>
<feature type="modified residue" description="Phosphohistidine" evidence="7">
    <location>
        <position position="1319"/>
    </location>
</feature>
<dbReference type="SUPFAM" id="SSF52172">
    <property type="entry name" value="CheY-like"/>
    <property type="match status" value="1"/>
</dbReference>
<evidence type="ECO:0000256" key="5">
    <source>
        <dbReference type="ARBA" id="ARBA00022777"/>
    </source>
</evidence>
<evidence type="ECO:0000259" key="12">
    <source>
        <dbReference type="PROSITE" id="PS50110"/>
    </source>
</evidence>
<organism evidence="14 15">
    <name type="scientific">Variovorax ureilyticus</name>
    <dbReference type="NCBI Taxonomy" id="1836198"/>
    <lineage>
        <taxon>Bacteria</taxon>
        <taxon>Pseudomonadati</taxon>
        <taxon>Pseudomonadota</taxon>
        <taxon>Betaproteobacteria</taxon>
        <taxon>Burkholderiales</taxon>
        <taxon>Comamonadaceae</taxon>
        <taxon>Variovorax</taxon>
    </lineage>
</organism>
<dbReference type="InterPro" id="IPR058661">
    <property type="entry name" value="FimL_2nd"/>
</dbReference>
<gene>
    <name evidence="14" type="ORF">WKW77_12375</name>
</gene>
<evidence type="ECO:0000256" key="6">
    <source>
        <dbReference type="ARBA" id="ARBA00023012"/>
    </source>
</evidence>
<dbReference type="Gene3D" id="3.30.565.10">
    <property type="entry name" value="Histidine kinase-like ATPase, C-terminal domain"/>
    <property type="match status" value="1"/>
</dbReference>
<dbReference type="InterPro" id="IPR011006">
    <property type="entry name" value="CheY-like_superfamily"/>
</dbReference>
<keyword evidence="3 8" id="KW-0597">Phosphoprotein</keyword>
<dbReference type="SMART" id="SM00387">
    <property type="entry name" value="HATPase_c"/>
    <property type="match status" value="1"/>
</dbReference>
<comment type="caution">
    <text evidence="14">The sequence shown here is derived from an EMBL/GenBank/DDBJ whole genome shotgun (WGS) entry which is preliminary data.</text>
</comment>
<keyword evidence="15" id="KW-1185">Reference proteome</keyword>
<evidence type="ECO:0000256" key="3">
    <source>
        <dbReference type="ARBA" id="ARBA00022553"/>
    </source>
</evidence>
<dbReference type="PROSITE" id="PS50894">
    <property type="entry name" value="HPT"/>
    <property type="match status" value="2"/>
</dbReference>
<dbReference type="EMBL" id="JBBKZU010000004">
    <property type="protein sequence ID" value="MEJ8811867.1"/>
    <property type="molecule type" value="Genomic_DNA"/>
</dbReference>
<dbReference type="SMART" id="SM00073">
    <property type="entry name" value="HPT"/>
    <property type="match status" value="3"/>
</dbReference>
<feature type="modified residue" description="4-aspartylphosphate" evidence="8">
    <location>
        <position position="2006"/>
    </location>
</feature>
<evidence type="ECO:0000256" key="2">
    <source>
        <dbReference type="ARBA" id="ARBA00012438"/>
    </source>
</evidence>
<feature type="region of interest" description="Disordered" evidence="10">
    <location>
        <begin position="632"/>
        <end position="651"/>
    </location>
</feature>
<dbReference type="CDD" id="cd00088">
    <property type="entry name" value="HPT"/>
    <property type="match status" value="2"/>
</dbReference>
<feature type="region of interest" description="Disordered" evidence="10">
    <location>
        <begin position="963"/>
        <end position="983"/>
    </location>
</feature>
<dbReference type="EC" id="2.7.13.3" evidence="2"/>
<dbReference type="Pfam" id="PF02518">
    <property type="entry name" value="HATPase_c"/>
    <property type="match status" value="1"/>
</dbReference>
<dbReference type="PANTHER" id="PTHR43395">
    <property type="entry name" value="SENSOR HISTIDINE KINASE CHEA"/>
    <property type="match status" value="1"/>
</dbReference>
<name>A0ABU8VDX1_9BURK</name>
<dbReference type="Pfam" id="PF01584">
    <property type="entry name" value="CheW"/>
    <property type="match status" value="1"/>
</dbReference>
<feature type="domain" description="HPt" evidence="13">
    <location>
        <begin position="1272"/>
        <end position="1374"/>
    </location>
</feature>
<keyword evidence="9" id="KW-0175">Coiled coil</keyword>
<evidence type="ECO:0000313" key="14">
    <source>
        <dbReference type="EMBL" id="MEJ8811867.1"/>
    </source>
</evidence>
<keyword evidence="6" id="KW-0902">Two-component regulatory system</keyword>
<dbReference type="PROSITE" id="PS50110">
    <property type="entry name" value="RESPONSE_REGULATORY"/>
    <property type="match status" value="1"/>
</dbReference>
<feature type="compositionally biased region" description="Low complexity" evidence="10">
    <location>
        <begin position="1082"/>
        <end position="1101"/>
    </location>
</feature>
<feature type="region of interest" description="Disordered" evidence="10">
    <location>
        <begin position="1082"/>
        <end position="1104"/>
    </location>
</feature>
<dbReference type="CDD" id="cd17546">
    <property type="entry name" value="REC_hyHK_CKI1_RcsC-like"/>
    <property type="match status" value="1"/>
</dbReference>
<dbReference type="PANTHER" id="PTHR43395:SF8">
    <property type="entry name" value="HISTIDINE KINASE"/>
    <property type="match status" value="1"/>
</dbReference>
<evidence type="ECO:0000259" key="13">
    <source>
        <dbReference type="PROSITE" id="PS50894"/>
    </source>
</evidence>
<evidence type="ECO:0000256" key="7">
    <source>
        <dbReference type="PROSITE-ProRule" id="PRU00110"/>
    </source>
</evidence>
<feature type="region of interest" description="Disordered" evidence="10">
    <location>
        <begin position="901"/>
        <end position="922"/>
    </location>
</feature>
<feature type="modified residue" description="Phosphohistidine" evidence="7">
    <location>
        <position position="722"/>
    </location>
</feature>
<dbReference type="InterPro" id="IPR001789">
    <property type="entry name" value="Sig_transdc_resp-reg_receiver"/>
</dbReference>
<feature type="domain" description="Response regulatory" evidence="12">
    <location>
        <begin position="1957"/>
        <end position="2073"/>
    </location>
</feature>
<dbReference type="SUPFAM" id="SSF47226">
    <property type="entry name" value="Histidine-containing phosphotransfer domain, HPT domain"/>
    <property type="match status" value="4"/>
</dbReference>
<evidence type="ECO:0000256" key="10">
    <source>
        <dbReference type="SAM" id="MobiDB-lite"/>
    </source>
</evidence>
<dbReference type="Gene3D" id="1.20.120.160">
    <property type="entry name" value="HPT domain"/>
    <property type="match status" value="3"/>
</dbReference>
<evidence type="ECO:0000259" key="11">
    <source>
        <dbReference type="PROSITE" id="PS50109"/>
    </source>
</evidence>
<dbReference type="SMART" id="SM00448">
    <property type="entry name" value="REC"/>
    <property type="match status" value="1"/>
</dbReference>
<dbReference type="InterPro" id="IPR051315">
    <property type="entry name" value="Bact_Chemotaxis_CheA"/>
</dbReference>
<dbReference type="PROSITE" id="PS50109">
    <property type="entry name" value="HIS_KIN"/>
    <property type="match status" value="1"/>
</dbReference>
<dbReference type="InterPro" id="IPR004358">
    <property type="entry name" value="Sig_transdc_His_kin-like_C"/>
</dbReference>
<feature type="domain" description="Histidine kinase" evidence="11">
    <location>
        <begin position="1550"/>
        <end position="1783"/>
    </location>
</feature>
<dbReference type="SMART" id="SM01231">
    <property type="entry name" value="H-kinase_dim"/>
    <property type="match status" value="1"/>
</dbReference>